<dbReference type="GO" id="GO:0015074">
    <property type="term" value="P:DNA integration"/>
    <property type="evidence" value="ECO:0007669"/>
    <property type="project" value="InterPro"/>
</dbReference>
<dbReference type="GO" id="GO:0003677">
    <property type="term" value="F:DNA binding"/>
    <property type="evidence" value="ECO:0007669"/>
    <property type="project" value="UniProtKB-KW"/>
</dbReference>
<dbReference type="Gene3D" id="1.10.150.130">
    <property type="match status" value="1"/>
</dbReference>
<protein>
    <submittedName>
        <fullName evidence="5">Site-specific recombinase, phage integrase family</fullName>
    </submittedName>
</protein>
<evidence type="ECO:0000313" key="6">
    <source>
        <dbReference type="Proteomes" id="UP000003416"/>
    </source>
</evidence>
<dbReference type="InterPro" id="IPR013762">
    <property type="entry name" value="Integrase-like_cat_sf"/>
</dbReference>
<sequence length="379" mass="43922">MKKQLRIKEPVKVRMKKLSNGCQSIYLDIYMNGKRRYEFLKLYIIPVNDKTDKIRNRETLKLANAIKSQKIIELQNKAYGFNHNKLPDITLIDYIKKIAQSSTSNEARKNALRAVVHHLERYDSKGILLGKVDKAYVIGFIGYLRNAKQEHCKEEKKLHANTQLHYFKMLRYCLNHAVSEEYIACNPIDKMKSDEKPKRRKADREYLTIDELRYLVRTPFYNSLLKKAFLFSCFCGLRHCDIVALEWKDIHYDTNGNASINIVQQKTHEAISLPLSPEAVKYLPNREKAQDTDKIFKGLISLGRSNEILDRWAKQAGILKHVTFHVARHTHATMMLTLGADLYTISKLLGHTNIQTTQIYAKLVDESKMKAIALIPDIS</sequence>
<dbReference type="Pfam" id="PF00589">
    <property type="entry name" value="Phage_integrase"/>
    <property type="match status" value="1"/>
</dbReference>
<accession>F3PVD3</accession>
<dbReference type="PANTHER" id="PTHR30349:SF64">
    <property type="entry name" value="PROPHAGE INTEGRASE INTD-RELATED"/>
    <property type="match status" value="1"/>
</dbReference>
<dbReference type="GO" id="GO:0006310">
    <property type="term" value="P:DNA recombination"/>
    <property type="evidence" value="ECO:0007669"/>
    <property type="project" value="UniProtKB-KW"/>
</dbReference>
<dbReference type="Pfam" id="PF13102">
    <property type="entry name" value="Phage_int_SAM_5"/>
    <property type="match status" value="1"/>
</dbReference>
<dbReference type="HOGENOM" id="CLU_033139_1_0_10"/>
<dbReference type="CDD" id="cd01185">
    <property type="entry name" value="INTN1_C_like"/>
    <property type="match status" value="1"/>
</dbReference>
<dbReference type="InterPro" id="IPR002104">
    <property type="entry name" value="Integrase_catalytic"/>
</dbReference>
<dbReference type="SUPFAM" id="SSF56349">
    <property type="entry name" value="DNA breaking-rejoining enzymes"/>
    <property type="match status" value="1"/>
</dbReference>
<dbReference type="InterPro" id="IPR035386">
    <property type="entry name" value="Arm-DNA-bind_5"/>
</dbReference>
<gene>
    <name evidence="5" type="ORF">HMPREF9446_02711</name>
</gene>
<evidence type="ECO:0000259" key="4">
    <source>
        <dbReference type="PROSITE" id="PS51898"/>
    </source>
</evidence>
<keyword evidence="3" id="KW-0233">DNA recombination</keyword>
<dbReference type="InterPro" id="IPR025269">
    <property type="entry name" value="SAM-like_dom"/>
</dbReference>
<dbReference type="AlphaFoldDB" id="F3PVD3"/>
<name>F3PVD3_9BACE</name>
<feature type="domain" description="Tyr recombinase" evidence="4">
    <location>
        <begin position="202"/>
        <end position="374"/>
    </location>
</feature>
<dbReference type="InterPro" id="IPR010998">
    <property type="entry name" value="Integrase_recombinase_N"/>
</dbReference>
<dbReference type="PANTHER" id="PTHR30349">
    <property type="entry name" value="PHAGE INTEGRASE-RELATED"/>
    <property type="match status" value="1"/>
</dbReference>
<dbReference type="InterPro" id="IPR050090">
    <property type="entry name" value="Tyrosine_recombinase_XerCD"/>
</dbReference>
<comment type="caution">
    <text evidence="5">The sequence shown here is derived from an EMBL/GenBank/DDBJ whole genome shotgun (WGS) entry which is preliminary data.</text>
</comment>
<dbReference type="Gene3D" id="1.10.443.10">
    <property type="entry name" value="Intergrase catalytic core"/>
    <property type="match status" value="1"/>
</dbReference>
<proteinExistence type="inferred from homology"/>
<reference evidence="5 6" key="1">
    <citation type="submission" date="2011-02" db="EMBL/GenBank/DDBJ databases">
        <authorList>
            <person name="Weinstock G."/>
            <person name="Sodergren E."/>
            <person name="Clifton S."/>
            <person name="Fulton L."/>
            <person name="Fulton B."/>
            <person name="Courtney L."/>
            <person name="Fronick C."/>
            <person name="Harrison M."/>
            <person name="Strong C."/>
            <person name="Farmer C."/>
            <person name="Delahaunty K."/>
            <person name="Markovic C."/>
            <person name="Hall O."/>
            <person name="Minx P."/>
            <person name="Tomlinson C."/>
            <person name="Mitreva M."/>
            <person name="Hou S."/>
            <person name="Chen J."/>
            <person name="Wollam A."/>
            <person name="Pepin K.H."/>
            <person name="Johnson M."/>
            <person name="Bhonagiri V."/>
            <person name="Zhang X."/>
            <person name="Suruliraj S."/>
            <person name="Warren W."/>
            <person name="Chinwalla A."/>
            <person name="Mardis E.R."/>
            <person name="Wilson R.K."/>
        </authorList>
    </citation>
    <scope>NUCLEOTIDE SEQUENCE [LARGE SCALE GENOMIC DNA]</scope>
    <source>
        <strain evidence="5 6">YIT 12057</strain>
    </source>
</reference>
<dbReference type="RefSeq" id="WP_009125951.1">
    <property type="nucleotide sequence ID" value="NZ_GL882660.1"/>
</dbReference>
<keyword evidence="6" id="KW-1185">Reference proteome</keyword>
<comment type="similarity">
    <text evidence="1">Belongs to the 'phage' integrase family.</text>
</comment>
<dbReference type="STRING" id="763034.HMPREF9446_02711"/>
<dbReference type="eggNOG" id="COG0582">
    <property type="taxonomic scope" value="Bacteria"/>
</dbReference>
<evidence type="ECO:0000256" key="3">
    <source>
        <dbReference type="ARBA" id="ARBA00023172"/>
    </source>
</evidence>
<evidence type="ECO:0000313" key="5">
    <source>
        <dbReference type="EMBL" id="EGF55031.1"/>
    </source>
</evidence>
<dbReference type="Pfam" id="PF17293">
    <property type="entry name" value="Arm-DNA-bind_5"/>
    <property type="match status" value="1"/>
</dbReference>
<keyword evidence="2" id="KW-0238">DNA-binding</keyword>
<dbReference type="PROSITE" id="PS51898">
    <property type="entry name" value="TYR_RECOMBINASE"/>
    <property type="match status" value="1"/>
</dbReference>
<dbReference type="EMBL" id="AFBN01000065">
    <property type="protein sequence ID" value="EGF55031.1"/>
    <property type="molecule type" value="Genomic_DNA"/>
</dbReference>
<dbReference type="Proteomes" id="UP000003416">
    <property type="component" value="Unassembled WGS sequence"/>
</dbReference>
<organism evidence="5 6">
    <name type="scientific">Bacteroides fluxus YIT 12057</name>
    <dbReference type="NCBI Taxonomy" id="763034"/>
    <lineage>
        <taxon>Bacteria</taxon>
        <taxon>Pseudomonadati</taxon>
        <taxon>Bacteroidota</taxon>
        <taxon>Bacteroidia</taxon>
        <taxon>Bacteroidales</taxon>
        <taxon>Bacteroidaceae</taxon>
        <taxon>Bacteroides</taxon>
    </lineage>
</organism>
<evidence type="ECO:0000256" key="1">
    <source>
        <dbReference type="ARBA" id="ARBA00008857"/>
    </source>
</evidence>
<dbReference type="InterPro" id="IPR011010">
    <property type="entry name" value="DNA_brk_join_enz"/>
</dbReference>
<evidence type="ECO:0000256" key="2">
    <source>
        <dbReference type="ARBA" id="ARBA00023125"/>
    </source>
</evidence>
<dbReference type="GeneID" id="86050195"/>